<dbReference type="HOGENOM" id="CLU_2949497_0_0_2"/>
<organism evidence="1 2">
    <name type="scientific">Thermofilum adornatum</name>
    <dbReference type="NCBI Taxonomy" id="1365176"/>
    <lineage>
        <taxon>Archaea</taxon>
        <taxon>Thermoproteota</taxon>
        <taxon>Thermoprotei</taxon>
        <taxon>Thermofilales</taxon>
        <taxon>Thermofilaceae</taxon>
        <taxon>Thermofilum</taxon>
    </lineage>
</organism>
<dbReference type="Proteomes" id="UP000015543">
    <property type="component" value="Chromosome"/>
</dbReference>
<dbReference type="PATRIC" id="fig|1365176.7.peg.145"/>
<dbReference type="AlphaFoldDB" id="S5ZUB5"/>
<keyword evidence="2" id="KW-1185">Reference proteome</keyword>
<reference evidence="1 2" key="1">
    <citation type="journal article" date="2013" name="Genome Announc.">
        <title>Complete Genomic Sequence of 'Thermofilum adornatus' Strain 1910bT, a Hyperthermophilic Anaerobic Organotrophic Crenarchaeon.</title>
        <authorList>
            <person name="Dominova I.N."/>
            <person name="Kublanov I.V."/>
            <person name="Podosokorskaya O.A."/>
            <person name="Derbikova K.S."/>
            <person name="Patrushev M.V."/>
            <person name="Toshchakov S.V."/>
        </authorList>
    </citation>
    <scope>NUCLEOTIDE SEQUENCE [LARGE SCALE GENOMIC DNA]</scope>
    <source>
        <strain evidence="2">1910b</strain>
    </source>
</reference>
<evidence type="ECO:0000313" key="1">
    <source>
        <dbReference type="EMBL" id="AGT34539.1"/>
    </source>
</evidence>
<dbReference type="KEGG" id="thb:N186_00705"/>
<gene>
    <name evidence="1" type="ORF">N186_00705</name>
</gene>
<protein>
    <submittedName>
        <fullName evidence="1">Uncharacterized protein</fullName>
    </submittedName>
</protein>
<evidence type="ECO:0000313" key="2">
    <source>
        <dbReference type="Proteomes" id="UP000015543"/>
    </source>
</evidence>
<dbReference type="EMBL" id="CP006646">
    <property type="protein sequence ID" value="AGT34539.1"/>
    <property type="molecule type" value="Genomic_DNA"/>
</dbReference>
<name>S5ZUB5_9CREN</name>
<sequence length="59" mass="7078">MKPLLFVNMKQNGINPKTTNLMNVYIGGKIFMRNFFLEHFWKRVLFQIIVKNLVVFECI</sequence>
<proteinExistence type="predicted"/>
<accession>S5ZUB5</accession>